<protein>
    <submittedName>
        <fullName evidence="1">Uncharacterized protein</fullName>
    </submittedName>
</protein>
<accession>A0A0F9QMR8</accession>
<name>A0A0F9QMR8_9ZZZZ</name>
<reference evidence="1" key="1">
    <citation type="journal article" date="2015" name="Nature">
        <title>Complex archaea that bridge the gap between prokaryotes and eukaryotes.</title>
        <authorList>
            <person name="Spang A."/>
            <person name="Saw J.H."/>
            <person name="Jorgensen S.L."/>
            <person name="Zaremba-Niedzwiedzka K."/>
            <person name="Martijn J."/>
            <person name="Lind A.E."/>
            <person name="van Eijk R."/>
            <person name="Schleper C."/>
            <person name="Guy L."/>
            <person name="Ettema T.J."/>
        </authorList>
    </citation>
    <scope>NUCLEOTIDE SEQUENCE</scope>
</reference>
<dbReference type="EMBL" id="LAZR01003821">
    <property type="protein sequence ID" value="KKN14401.1"/>
    <property type="molecule type" value="Genomic_DNA"/>
</dbReference>
<proteinExistence type="predicted"/>
<organism evidence="1">
    <name type="scientific">marine sediment metagenome</name>
    <dbReference type="NCBI Taxonomy" id="412755"/>
    <lineage>
        <taxon>unclassified sequences</taxon>
        <taxon>metagenomes</taxon>
        <taxon>ecological metagenomes</taxon>
    </lineage>
</organism>
<gene>
    <name evidence="1" type="ORF">LCGC14_0996510</name>
</gene>
<evidence type="ECO:0000313" key="1">
    <source>
        <dbReference type="EMBL" id="KKN14401.1"/>
    </source>
</evidence>
<dbReference type="AlphaFoldDB" id="A0A0F9QMR8"/>
<sequence>MKINHKMNEENTKKLEDVYQYVYKCSKCSLEYGSDKKEKKPYLCPLCE</sequence>
<comment type="caution">
    <text evidence="1">The sequence shown here is derived from an EMBL/GenBank/DDBJ whole genome shotgun (WGS) entry which is preliminary data.</text>
</comment>